<proteinExistence type="predicted"/>
<dbReference type="AlphaFoldDB" id="A0A9N7Z3S0"/>
<name>A0A9N7Z3S0_PLEPL</name>
<gene>
    <name evidence="1" type="ORF">PLEPLA_LOCUS36420</name>
</gene>
<organism evidence="1 2">
    <name type="scientific">Pleuronectes platessa</name>
    <name type="common">European plaice</name>
    <dbReference type="NCBI Taxonomy" id="8262"/>
    <lineage>
        <taxon>Eukaryota</taxon>
        <taxon>Metazoa</taxon>
        <taxon>Chordata</taxon>
        <taxon>Craniata</taxon>
        <taxon>Vertebrata</taxon>
        <taxon>Euteleostomi</taxon>
        <taxon>Actinopterygii</taxon>
        <taxon>Neopterygii</taxon>
        <taxon>Teleostei</taxon>
        <taxon>Neoteleostei</taxon>
        <taxon>Acanthomorphata</taxon>
        <taxon>Carangaria</taxon>
        <taxon>Pleuronectiformes</taxon>
        <taxon>Pleuronectoidei</taxon>
        <taxon>Pleuronectidae</taxon>
        <taxon>Pleuronectes</taxon>
    </lineage>
</organism>
<accession>A0A9N7Z3S0</accession>
<evidence type="ECO:0000313" key="2">
    <source>
        <dbReference type="Proteomes" id="UP001153269"/>
    </source>
</evidence>
<protein>
    <submittedName>
        <fullName evidence="1">Uncharacterized protein</fullName>
    </submittedName>
</protein>
<dbReference type="EMBL" id="CADEAL010003989">
    <property type="protein sequence ID" value="CAB1448771.1"/>
    <property type="molecule type" value="Genomic_DNA"/>
</dbReference>
<comment type="caution">
    <text evidence="1">The sequence shown here is derived from an EMBL/GenBank/DDBJ whole genome shotgun (WGS) entry which is preliminary data.</text>
</comment>
<reference evidence="1" key="1">
    <citation type="submission" date="2020-03" db="EMBL/GenBank/DDBJ databases">
        <authorList>
            <person name="Weist P."/>
        </authorList>
    </citation>
    <scope>NUCLEOTIDE SEQUENCE</scope>
</reference>
<sequence length="103" mass="11194">MKTATGMERFGSLLGAEWGPALPDSQLILGSKILFTPSTLLSSSSSSPSLLHLLLFLLRSHILHMQRKPTDPGFHGNTSVMIRSDSSIQVVIVSHDNRRAALN</sequence>
<dbReference type="Proteomes" id="UP001153269">
    <property type="component" value="Unassembled WGS sequence"/>
</dbReference>
<evidence type="ECO:0000313" key="1">
    <source>
        <dbReference type="EMBL" id="CAB1448771.1"/>
    </source>
</evidence>
<keyword evidence="2" id="KW-1185">Reference proteome</keyword>